<dbReference type="Proteomes" id="UP001589646">
    <property type="component" value="Unassembled WGS sequence"/>
</dbReference>
<feature type="domain" description="HTH merR-type" evidence="1">
    <location>
        <begin position="8"/>
        <end position="30"/>
    </location>
</feature>
<sequence length="87" mass="8708">MARLLTSGAFAQVARLSPKALRLYDELGLLATGSGGRRVRIPVLRSGAAGAGPVDRLTSAAGHAVGADPVDRGLGHSAGLVGDLLAH</sequence>
<accession>A0ABV5Q8Q6</accession>
<dbReference type="InterPro" id="IPR000551">
    <property type="entry name" value="MerR-type_HTH_dom"/>
</dbReference>
<gene>
    <name evidence="2" type="ORF">ACFFRN_34230</name>
</gene>
<dbReference type="EMBL" id="JBHMCE010000011">
    <property type="protein sequence ID" value="MFB9531688.1"/>
    <property type="molecule type" value="Genomic_DNA"/>
</dbReference>
<comment type="caution">
    <text evidence="2">The sequence shown here is derived from an EMBL/GenBank/DDBJ whole genome shotgun (WGS) entry which is preliminary data.</text>
</comment>
<dbReference type="PROSITE" id="PS00552">
    <property type="entry name" value="HTH_MERR_1"/>
    <property type="match status" value="1"/>
</dbReference>
<evidence type="ECO:0000259" key="1">
    <source>
        <dbReference type="PROSITE" id="PS00552"/>
    </source>
</evidence>
<protein>
    <recommendedName>
        <fullName evidence="1">HTH merR-type domain-containing protein</fullName>
    </recommendedName>
</protein>
<keyword evidence="3" id="KW-1185">Reference proteome</keyword>
<dbReference type="RefSeq" id="WP_346119539.1">
    <property type="nucleotide sequence ID" value="NZ_BAAAXC010000008.1"/>
</dbReference>
<organism evidence="2 3">
    <name type="scientific">Nonomuraea roseola</name>
    <dbReference type="NCBI Taxonomy" id="46179"/>
    <lineage>
        <taxon>Bacteria</taxon>
        <taxon>Bacillati</taxon>
        <taxon>Actinomycetota</taxon>
        <taxon>Actinomycetes</taxon>
        <taxon>Streptosporangiales</taxon>
        <taxon>Streptosporangiaceae</taxon>
        <taxon>Nonomuraea</taxon>
    </lineage>
</organism>
<evidence type="ECO:0000313" key="2">
    <source>
        <dbReference type="EMBL" id="MFB9531688.1"/>
    </source>
</evidence>
<name>A0ABV5Q8Q6_9ACTN</name>
<proteinExistence type="predicted"/>
<evidence type="ECO:0000313" key="3">
    <source>
        <dbReference type="Proteomes" id="UP001589646"/>
    </source>
</evidence>
<reference evidence="2 3" key="1">
    <citation type="submission" date="2024-09" db="EMBL/GenBank/DDBJ databases">
        <authorList>
            <person name="Sun Q."/>
            <person name="Mori K."/>
        </authorList>
    </citation>
    <scope>NUCLEOTIDE SEQUENCE [LARGE SCALE GENOMIC DNA]</scope>
    <source>
        <strain evidence="2 3">JCM 3323</strain>
    </source>
</reference>